<dbReference type="STRING" id="885580.ENSFDAP00000005737"/>
<feature type="region of interest" description="Disordered" evidence="1">
    <location>
        <begin position="124"/>
        <end position="153"/>
    </location>
</feature>
<dbReference type="eggNOG" id="KOG4307">
    <property type="taxonomic scope" value="Eukaryota"/>
</dbReference>
<dbReference type="Proteomes" id="UP000028990">
    <property type="component" value="Unassembled WGS sequence"/>
</dbReference>
<proteinExistence type="predicted"/>
<evidence type="ECO:0000313" key="3">
    <source>
        <dbReference type="Proteomes" id="UP000028990"/>
    </source>
</evidence>
<dbReference type="AlphaFoldDB" id="A0A091DTH1"/>
<name>A0A091DTH1_FUKDA</name>
<accession>A0A091DTH1</accession>
<reference evidence="2 3" key="1">
    <citation type="submission" date="2013-11" db="EMBL/GenBank/DDBJ databases">
        <title>The Damaraland mole rat (Fukomys damarensis) genome and evolution of African mole rats.</title>
        <authorList>
            <person name="Gladyshev V.N."/>
            <person name="Fang X."/>
        </authorList>
    </citation>
    <scope>NUCLEOTIDE SEQUENCE [LARGE SCALE GENOMIC DNA]</scope>
    <source>
        <tissue evidence="2">Liver</tissue>
    </source>
</reference>
<dbReference type="EMBL" id="KN121786">
    <property type="protein sequence ID" value="KFO35449.1"/>
    <property type="molecule type" value="Genomic_DNA"/>
</dbReference>
<sequence>MGLKMPVPGNPAVPGIPNAGMPGAGIPSAEMPNAGLPRAGMSGVGLPGAGIPCVGIPGAGIPGVGMPTAGLPGAGGEEHDFLTVGSKEANNGPPFNFPSNFGRSNDFGPPLPPPRLGGAFGDARPGMPSVGNSGLPGLGSEAPGFGSGSNNLSGPSGFTGALRMLEMALVP</sequence>
<evidence type="ECO:0000256" key="1">
    <source>
        <dbReference type="SAM" id="MobiDB-lite"/>
    </source>
</evidence>
<gene>
    <name evidence="2" type="ORF">H920_03147</name>
</gene>
<evidence type="ECO:0000313" key="2">
    <source>
        <dbReference type="EMBL" id="KFO35449.1"/>
    </source>
</evidence>
<organism evidence="2 3">
    <name type="scientific">Fukomys damarensis</name>
    <name type="common">Damaraland mole rat</name>
    <name type="synonym">Cryptomys damarensis</name>
    <dbReference type="NCBI Taxonomy" id="885580"/>
    <lineage>
        <taxon>Eukaryota</taxon>
        <taxon>Metazoa</taxon>
        <taxon>Chordata</taxon>
        <taxon>Craniata</taxon>
        <taxon>Vertebrata</taxon>
        <taxon>Euteleostomi</taxon>
        <taxon>Mammalia</taxon>
        <taxon>Eutheria</taxon>
        <taxon>Euarchontoglires</taxon>
        <taxon>Glires</taxon>
        <taxon>Rodentia</taxon>
        <taxon>Hystricomorpha</taxon>
        <taxon>Bathyergidae</taxon>
        <taxon>Fukomys</taxon>
    </lineage>
</organism>
<keyword evidence="3" id="KW-1185">Reference proteome</keyword>
<protein>
    <submittedName>
        <fullName evidence="2">RNA-binding protein 12</fullName>
    </submittedName>
</protein>